<organism evidence="1 2">
    <name type="scientific">Aspergillus welwitschiae</name>
    <dbReference type="NCBI Taxonomy" id="1341132"/>
    <lineage>
        <taxon>Eukaryota</taxon>
        <taxon>Fungi</taxon>
        <taxon>Dikarya</taxon>
        <taxon>Ascomycota</taxon>
        <taxon>Pezizomycotina</taxon>
        <taxon>Eurotiomycetes</taxon>
        <taxon>Eurotiomycetidae</taxon>
        <taxon>Eurotiales</taxon>
        <taxon>Aspergillaceae</taxon>
        <taxon>Aspergillus</taxon>
        <taxon>Aspergillus subgen. Circumdati</taxon>
    </lineage>
</organism>
<dbReference type="GeneID" id="38139837"/>
<dbReference type="AlphaFoldDB" id="A0A3F3Q1Z4"/>
<proteinExistence type="predicted"/>
<accession>A0A3F3Q1Z4</accession>
<name>A0A3F3Q1Z4_9EURO</name>
<dbReference type="Proteomes" id="UP000253729">
    <property type="component" value="Unassembled WGS sequence"/>
</dbReference>
<dbReference type="STRING" id="1341132.A0A3F3Q1Z4"/>
<sequence length="293" mass="32270">MTGDSQHLSNNAFIVHEAQLTGLPYSVPENLCDLYIPPPNEESSLVDFHYRQLSSLTGPVIVCLQSEKSPTLSTAAEVNEQIDEVTAQLPVGYLDLEQIRLCRDAKERHTRAFRLVHVHSLKAQLYMPLFLQGSHDDKQGYSRMACSAPSALTAAVILFVNLLGYGRNAAADAVQERAADKIHDKLVESSLELRKGERREIVVPYFGRVTGDRREGASQAADPWLETSGVAAPLLESNVHSVANWSALHDDICLSYSSPWTVQENHAERLVDNADAAAAFDCTTGPDYGFSQY</sequence>
<evidence type="ECO:0000313" key="1">
    <source>
        <dbReference type="EMBL" id="RDH33249.1"/>
    </source>
</evidence>
<protein>
    <submittedName>
        <fullName evidence="1">Uncharacterized protein</fullName>
    </submittedName>
</protein>
<gene>
    <name evidence="1" type="ORF">BDQ94DRAFT_170410</name>
</gene>
<dbReference type="RefSeq" id="XP_026626271.1">
    <property type="nucleotide sequence ID" value="XM_026771481.1"/>
</dbReference>
<reference evidence="1 2" key="1">
    <citation type="submission" date="2018-07" db="EMBL/GenBank/DDBJ databases">
        <title>The genomes of Aspergillus section Nigri reveals drivers in fungal speciation.</title>
        <authorList>
            <consortium name="DOE Joint Genome Institute"/>
            <person name="Vesth T.C."/>
            <person name="Nybo J."/>
            <person name="Theobald S."/>
            <person name="Brandl J."/>
            <person name="Frisvad J.C."/>
            <person name="Nielsen K.F."/>
            <person name="Lyhne E.K."/>
            <person name="Kogle M.E."/>
            <person name="Kuo A."/>
            <person name="Riley R."/>
            <person name="Clum A."/>
            <person name="Nolan M."/>
            <person name="Lipzen A."/>
            <person name="Salamov A."/>
            <person name="Henrissat B."/>
            <person name="Wiebenga A."/>
            <person name="De vries R.P."/>
            <person name="Grigoriev I.V."/>
            <person name="Mortensen U.H."/>
            <person name="Andersen M.R."/>
            <person name="Baker S.E."/>
        </authorList>
    </citation>
    <scope>NUCLEOTIDE SEQUENCE [LARGE SCALE GENOMIC DNA]</scope>
    <source>
        <strain evidence="1 2">CBS 139.54b</strain>
    </source>
</reference>
<dbReference type="EMBL" id="KZ852047">
    <property type="protein sequence ID" value="RDH33249.1"/>
    <property type="molecule type" value="Genomic_DNA"/>
</dbReference>
<keyword evidence="2" id="KW-1185">Reference proteome</keyword>
<evidence type="ECO:0000313" key="2">
    <source>
        <dbReference type="Proteomes" id="UP000253729"/>
    </source>
</evidence>